<dbReference type="AlphaFoldDB" id="A0A8S3U339"/>
<evidence type="ECO:0000313" key="3">
    <source>
        <dbReference type="Proteomes" id="UP000683360"/>
    </source>
</evidence>
<comment type="caution">
    <text evidence="2">The sequence shown here is derived from an EMBL/GenBank/DDBJ whole genome shotgun (WGS) entry which is preliminary data.</text>
</comment>
<dbReference type="Proteomes" id="UP000683360">
    <property type="component" value="Unassembled WGS sequence"/>
</dbReference>
<proteinExistence type="predicted"/>
<protein>
    <submittedName>
        <fullName evidence="2">Uncharacterized protein</fullName>
    </submittedName>
</protein>
<evidence type="ECO:0000313" key="2">
    <source>
        <dbReference type="EMBL" id="CAG2237944.1"/>
    </source>
</evidence>
<sequence length="153" mass="17685">MLKLSKISSLSFSGLAFNTIIEPMNFHRRSPANVMWVHNAILNGQCNNRRKMHFKSVKRRSQFGISERTSLDMYKSDTSQCTESFYYFIRGRRSVRKGCNRDSTSIRNRSRFLQYAIAGSQENGGLETSRQPKPSRPLFSEKPLQKGHFDKSP</sequence>
<feature type="region of interest" description="Disordered" evidence="1">
    <location>
        <begin position="119"/>
        <end position="153"/>
    </location>
</feature>
<gene>
    <name evidence="2" type="ORF">MEDL_50403</name>
</gene>
<feature type="compositionally biased region" description="Basic and acidic residues" evidence="1">
    <location>
        <begin position="143"/>
        <end position="153"/>
    </location>
</feature>
<name>A0A8S3U339_MYTED</name>
<feature type="compositionally biased region" description="Polar residues" evidence="1">
    <location>
        <begin position="120"/>
        <end position="132"/>
    </location>
</feature>
<keyword evidence="3" id="KW-1185">Reference proteome</keyword>
<dbReference type="EMBL" id="CAJPWZ010002409">
    <property type="protein sequence ID" value="CAG2237944.1"/>
    <property type="molecule type" value="Genomic_DNA"/>
</dbReference>
<organism evidence="2 3">
    <name type="scientific">Mytilus edulis</name>
    <name type="common">Blue mussel</name>
    <dbReference type="NCBI Taxonomy" id="6550"/>
    <lineage>
        <taxon>Eukaryota</taxon>
        <taxon>Metazoa</taxon>
        <taxon>Spiralia</taxon>
        <taxon>Lophotrochozoa</taxon>
        <taxon>Mollusca</taxon>
        <taxon>Bivalvia</taxon>
        <taxon>Autobranchia</taxon>
        <taxon>Pteriomorphia</taxon>
        <taxon>Mytilida</taxon>
        <taxon>Mytiloidea</taxon>
        <taxon>Mytilidae</taxon>
        <taxon>Mytilinae</taxon>
        <taxon>Mytilus</taxon>
    </lineage>
</organism>
<reference evidence="2" key="1">
    <citation type="submission" date="2021-03" db="EMBL/GenBank/DDBJ databases">
        <authorList>
            <person name="Bekaert M."/>
        </authorList>
    </citation>
    <scope>NUCLEOTIDE SEQUENCE</scope>
</reference>
<accession>A0A8S3U339</accession>
<evidence type="ECO:0000256" key="1">
    <source>
        <dbReference type="SAM" id="MobiDB-lite"/>
    </source>
</evidence>